<gene>
    <name evidence="1" type="ORF">E6K71_05465</name>
</gene>
<sequence length="123" mass="13680">MRARKRASDLLLSIFVAPFRWGALRAYLTSRGAQYGPGEAWGRVWSGRLSWVGRSAYEVERWADVPGWARLALESMRPGVVTPPNGSSGDPMARVAADLAYLRRFSLAEDLRVFLRATGRSVP</sequence>
<dbReference type="Proteomes" id="UP000316292">
    <property type="component" value="Unassembled WGS sequence"/>
</dbReference>
<protein>
    <submittedName>
        <fullName evidence="1">Uncharacterized protein</fullName>
    </submittedName>
</protein>
<dbReference type="AlphaFoldDB" id="A0A538SCU4"/>
<accession>A0A538SCU4</accession>
<proteinExistence type="predicted"/>
<evidence type="ECO:0000313" key="2">
    <source>
        <dbReference type="Proteomes" id="UP000316292"/>
    </source>
</evidence>
<evidence type="ECO:0000313" key="1">
    <source>
        <dbReference type="EMBL" id="TMQ49189.1"/>
    </source>
</evidence>
<name>A0A538SCU4_UNCEI</name>
<reference evidence="1 2" key="1">
    <citation type="journal article" date="2019" name="Nat. Microbiol.">
        <title>Mediterranean grassland soil C-N compound turnover is dependent on rainfall and depth, and is mediated by genomically divergent microorganisms.</title>
        <authorList>
            <person name="Diamond S."/>
            <person name="Andeer P.F."/>
            <person name="Li Z."/>
            <person name="Crits-Christoph A."/>
            <person name="Burstein D."/>
            <person name="Anantharaman K."/>
            <person name="Lane K.R."/>
            <person name="Thomas B.C."/>
            <person name="Pan C."/>
            <person name="Northen T.R."/>
            <person name="Banfield J.F."/>
        </authorList>
    </citation>
    <scope>NUCLEOTIDE SEQUENCE [LARGE SCALE GENOMIC DNA]</scope>
    <source>
        <strain evidence="1">WS_1</strain>
    </source>
</reference>
<dbReference type="EMBL" id="VBOR01000060">
    <property type="protein sequence ID" value="TMQ49189.1"/>
    <property type="molecule type" value="Genomic_DNA"/>
</dbReference>
<organism evidence="1 2">
    <name type="scientific">Eiseniibacteriota bacterium</name>
    <dbReference type="NCBI Taxonomy" id="2212470"/>
    <lineage>
        <taxon>Bacteria</taxon>
        <taxon>Candidatus Eiseniibacteriota</taxon>
    </lineage>
</organism>
<comment type="caution">
    <text evidence="1">The sequence shown here is derived from an EMBL/GenBank/DDBJ whole genome shotgun (WGS) entry which is preliminary data.</text>
</comment>